<accession>E6WSA1</accession>
<dbReference type="EMBL" id="CP002446">
    <property type="protein sequence ID" value="ADV27050.1"/>
    <property type="molecule type" value="Genomic_DNA"/>
</dbReference>
<protein>
    <submittedName>
        <fullName evidence="5">Metallophosphoesterase</fullName>
    </submittedName>
</protein>
<dbReference type="PANTHER" id="PTHR22953:SF153">
    <property type="entry name" value="PURPLE ACID PHOSPHATASE"/>
    <property type="match status" value="1"/>
</dbReference>
<dbReference type="RefSeq" id="WP_013534879.1">
    <property type="nucleotide sequence ID" value="NC_014924.1"/>
</dbReference>
<dbReference type="SUPFAM" id="SSF56300">
    <property type="entry name" value="Metallo-dependent phosphatases"/>
    <property type="match status" value="1"/>
</dbReference>
<evidence type="ECO:0000313" key="6">
    <source>
        <dbReference type="Proteomes" id="UP000008632"/>
    </source>
</evidence>
<organism evidence="5 6">
    <name type="scientific">Pseudoxanthomonas suwonensis (strain 11-1)</name>
    <dbReference type="NCBI Taxonomy" id="743721"/>
    <lineage>
        <taxon>Bacteria</taxon>
        <taxon>Pseudomonadati</taxon>
        <taxon>Pseudomonadota</taxon>
        <taxon>Gammaproteobacteria</taxon>
        <taxon>Lysobacterales</taxon>
        <taxon>Lysobacteraceae</taxon>
        <taxon>Pseudoxanthomonas</taxon>
    </lineage>
</organism>
<dbReference type="PANTHER" id="PTHR22953">
    <property type="entry name" value="ACID PHOSPHATASE RELATED"/>
    <property type="match status" value="1"/>
</dbReference>
<dbReference type="InterPro" id="IPR029052">
    <property type="entry name" value="Metallo-depent_PP-like"/>
</dbReference>
<evidence type="ECO:0000259" key="4">
    <source>
        <dbReference type="Pfam" id="PF16656"/>
    </source>
</evidence>
<dbReference type="KEGG" id="psu:Psesu_1202"/>
<dbReference type="eggNOG" id="COG3540">
    <property type="taxonomic scope" value="Bacteria"/>
</dbReference>
<dbReference type="OrthoDB" id="9809781at2"/>
<proteinExistence type="predicted"/>
<dbReference type="eggNOG" id="COG1409">
    <property type="taxonomic scope" value="Bacteria"/>
</dbReference>
<keyword evidence="6" id="KW-1185">Reference proteome</keyword>
<dbReference type="InterPro" id="IPR004843">
    <property type="entry name" value="Calcineurin-like_PHP"/>
</dbReference>
<dbReference type="InterPro" id="IPR039331">
    <property type="entry name" value="PAPs-like"/>
</dbReference>
<name>E6WSA1_PSEUU</name>
<dbReference type="Gene3D" id="2.60.40.380">
    <property type="entry name" value="Purple acid phosphatase-like, N-terminal"/>
    <property type="match status" value="1"/>
</dbReference>
<reference evidence="5 6" key="1">
    <citation type="submission" date="2011-01" db="EMBL/GenBank/DDBJ databases">
        <title>Complete sequence of Pseudoxanthomonas suwonensis 11-1.</title>
        <authorList>
            <consortium name="US DOE Joint Genome Institute"/>
            <person name="Lucas S."/>
            <person name="Copeland A."/>
            <person name="Lapidus A."/>
            <person name="Cheng J.-F."/>
            <person name="Goodwin L."/>
            <person name="Pitluck S."/>
            <person name="Teshima H."/>
            <person name="Detter J.C."/>
            <person name="Han C."/>
            <person name="Tapia R."/>
            <person name="Land M."/>
            <person name="Hauser L."/>
            <person name="Kyrpides N."/>
            <person name="Ivanova N."/>
            <person name="Ovchinnikova G."/>
            <person name="Siebers A.K."/>
            <person name="Allgaier M."/>
            <person name="Thelen M.P."/>
            <person name="Hugenholtz P."/>
            <person name="Gladden J."/>
            <person name="Woyke T."/>
        </authorList>
    </citation>
    <scope>NUCLEOTIDE SEQUENCE [LARGE SCALE GENOMIC DNA]</scope>
    <source>
        <strain evidence="6">11-1</strain>
    </source>
</reference>
<feature type="signal peptide" evidence="2">
    <location>
        <begin position="1"/>
        <end position="22"/>
    </location>
</feature>
<dbReference type="HOGENOM" id="CLU_035600_0_0_6"/>
<gene>
    <name evidence="5" type="ordered locus">Psesu_1202</name>
</gene>
<evidence type="ECO:0000256" key="1">
    <source>
        <dbReference type="ARBA" id="ARBA00022729"/>
    </source>
</evidence>
<dbReference type="InterPro" id="IPR015914">
    <property type="entry name" value="PAPs_N"/>
</dbReference>
<dbReference type="AlphaFoldDB" id="E6WSA1"/>
<dbReference type="Proteomes" id="UP000008632">
    <property type="component" value="Chromosome"/>
</dbReference>
<sequence>MRALIRRAAAGLLLAACASLQARDAAPEPNTQVPKGAAWHAPSGAPDRIVASPLQQAATGFAVAWRTDAAVRSPALEIVVAGDSPDMGSPRRLQAASTPLRTENGPAHQHRVEVDGLQPDTLYAWRVQGDRSWSAWFHTRTAAAADAPLTLLYFGDTQNKNLSLGTRVLREAMRHAPDARLALFAGDLVSGGDGEDDNEWGEWFASLGALPTSMVVAPAPGNHEYFEEFEDTPQERRVLGAHWPVVFALPGNGAPGARGTSYWFDYQDVRVAVLDGTSALDLGTARDQARWLDAVLADSPRRWSIVMVHQPMFSPRQDRDNALLREHVLPVLERRRVDLVLQGHDHVYGRRGGLRAGQATPQYLVSVAGAKQYRLSPEARATMAPVAEDTQLFQVIRIDGARLRYESRTATGRLYDAFELVREGRATRLVEQADGRIGERACGRARTLKGRADRCWE</sequence>
<feature type="chain" id="PRO_5003215014" evidence="2">
    <location>
        <begin position="23"/>
        <end position="457"/>
    </location>
</feature>
<dbReference type="GO" id="GO:0003993">
    <property type="term" value="F:acid phosphatase activity"/>
    <property type="evidence" value="ECO:0007669"/>
    <property type="project" value="InterPro"/>
</dbReference>
<evidence type="ECO:0000313" key="5">
    <source>
        <dbReference type="EMBL" id="ADV27050.1"/>
    </source>
</evidence>
<dbReference type="Gene3D" id="3.60.21.10">
    <property type="match status" value="1"/>
</dbReference>
<dbReference type="GO" id="GO:0046872">
    <property type="term" value="F:metal ion binding"/>
    <property type="evidence" value="ECO:0007669"/>
    <property type="project" value="InterPro"/>
</dbReference>
<dbReference type="SUPFAM" id="SSF49363">
    <property type="entry name" value="Purple acid phosphatase, N-terminal domain"/>
    <property type="match status" value="1"/>
</dbReference>
<feature type="domain" description="Calcineurin-like phosphoesterase" evidence="3">
    <location>
        <begin position="152"/>
        <end position="348"/>
    </location>
</feature>
<keyword evidence="1 2" id="KW-0732">Signal</keyword>
<dbReference type="STRING" id="743721.Psesu_1202"/>
<evidence type="ECO:0000259" key="3">
    <source>
        <dbReference type="Pfam" id="PF00149"/>
    </source>
</evidence>
<feature type="domain" description="Purple acid phosphatase N-terminal" evidence="4">
    <location>
        <begin position="46"/>
        <end position="141"/>
    </location>
</feature>
<dbReference type="InterPro" id="IPR008963">
    <property type="entry name" value="Purple_acid_Pase-like_N"/>
</dbReference>
<dbReference type="Pfam" id="PF00149">
    <property type="entry name" value="Metallophos"/>
    <property type="match status" value="1"/>
</dbReference>
<dbReference type="Pfam" id="PF16656">
    <property type="entry name" value="Pur_ac_phosph_N"/>
    <property type="match status" value="1"/>
</dbReference>
<evidence type="ECO:0000256" key="2">
    <source>
        <dbReference type="SAM" id="SignalP"/>
    </source>
</evidence>